<dbReference type="Pfam" id="PF00553">
    <property type="entry name" value="CBM_2"/>
    <property type="match status" value="1"/>
</dbReference>
<feature type="chain" id="PRO_5047395768" description="CBM2 domain-containing protein" evidence="4">
    <location>
        <begin position="28"/>
        <end position="525"/>
    </location>
</feature>
<reference evidence="6 7" key="1">
    <citation type="journal article" date="2019" name="Int. J. Syst. Evol. Microbiol.">
        <title>The Global Catalogue of Microorganisms (GCM) 10K type strain sequencing project: providing services to taxonomists for standard genome sequencing and annotation.</title>
        <authorList>
            <consortium name="The Broad Institute Genomics Platform"/>
            <consortium name="The Broad Institute Genome Sequencing Center for Infectious Disease"/>
            <person name="Wu L."/>
            <person name="Ma J."/>
        </authorList>
    </citation>
    <scope>NUCLEOTIDE SEQUENCE [LARGE SCALE GENOMIC DNA]</scope>
    <source>
        <strain evidence="6 7">JCM 13581</strain>
    </source>
</reference>
<keyword evidence="7" id="KW-1185">Reference proteome</keyword>
<feature type="domain" description="CBM2" evidence="5">
    <location>
        <begin position="415"/>
        <end position="524"/>
    </location>
</feature>
<dbReference type="InterPro" id="IPR012291">
    <property type="entry name" value="CBM2_carb-bd_dom_sf"/>
</dbReference>
<dbReference type="SMART" id="SM00637">
    <property type="entry name" value="CBD_II"/>
    <property type="match status" value="1"/>
</dbReference>
<name>A0ABN2PVH2_9ACTN</name>
<dbReference type="Gene3D" id="2.120.10.30">
    <property type="entry name" value="TolB, C-terminal domain"/>
    <property type="match status" value="1"/>
</dbReference>
<keyword evidence="1 4" id="KW-0732">Signal</keyword>
<dbReference type="InterPro" id="IPR001919">
    <property type="entry name" value="CBD2"/>
</dbReference>
<accession>A0ABN2PVH2</accession>
<dbReference type="PANTHER" id="PTHR19328">
    <property type="entry name" value="HEDGEHOG-INTERACTING PROTEIN"/>
    <property type="match status" value="1"/>
</dbReference>
<protein>
    <recommendedName>
        <fullName evidence="5">CBM2 domain-containing protein</fullName>
    </recommendedName>
</protein>
<dbReference type="Gene3D" id="2.60.40.290">
    <property type="match status" value="1"/>
</dbReference>
<keyword evidence="2" id="KW-0119">Carbohydrate metabolism</keyword>
<evidence type="ECO:0000256" key="1">
    <source>
        <dbReference type="ARBA" id="ARBA00022729"/>
    </source>
</evidence>
<dbReference type="Proteomes" id="UP001501303">
    <property type="component" value="Unassembled WGS sequence"/>
</dbReference>
<evidence type="ECO:0000256" key="4">
    <source>
        <dbReference type="SAM" id="SignalP"/>
    </source>
</evidence>
<organism evidence="6 7">
    <name type="scientific">Streptomyces sodiiphilus</name>
    <dbReference type="NCBI Taxonomy" id="226217"/>
    <lineage>
        <taxon>Bacteria</taxon>
        <taxon>Bacillati</taxon>
        <taxon>Actinomycetota</taxon>
        <taxon>Actinomycetes</taxon>
        <taxon>Kitasatosporales</taxon>
        <taxon>Streptomycetaceae</taxon>
        <taxon>Streptomyces</taxon>
    </lineage>
</organism>
<feature type="region of interest" description="Disordered" evidence="3">
    <location>
        <begin position="26"/>
        <end position="54"/>
    </location>
</feature>
<dbReference type="InterPro" id="IPR012938">
    <property type="entry name" value="Glc/Sorbosone_DH"/>
</dbReference>
<evidence type="ECO:0000259" key="5">
    <source>
        <dbReference type="PROSITE" id="PS51173"/>
    </source>
</evidence>
<dbReference type="SUPFAM" id="SSF49384">
    <property type="entry name" value="Carbohydrate-binding domain"/>
    <property type="match status" value="1"/>
</dbReference>
<keyword evidence="2" id="KW-0624">Polysaccharide degradation</keyword>
<dbReference type="InterPro" id="IPR011042">
    <property type="entry name" value="6-blade_b-propeller_TolB-like"/>
</dbReference>
<comment type="caution">
    <text evidence="6">The sequence shown here is derived from an EMBL/GenBank/DDBJ whole genome shotgun (WGS) entry which is preliminary data.</text>
</comment>
<dbReference type="RefSeq" id="WP_344266213.1">
    <property type="nucleotide sequence ID" value="NZ_BAAAMJ010000073.1"/>
</dbReference>
<evidence type="ECO:0000256" key="3">
    <source>
        <dbReference type="SAM" id="MobiDB-lite"/>
    </source>
</evidence>
<dbReference type="InterPro" id="IPR011041">
    <property type="entry name" value="Quinoprot_gluc/sorb_DH_b-prop"/>
</dbReference>
<dbReference type="PROSITE" id="PS51173">
    <property type="entry name" value="CBM2"/>
    <property type="match status" value="1"/>
</dbReference>
<dbReference type="Pfam" id="PF07995">
    <property type="entry name" value="GSDH"/>
    <property type="match status" value="1"/>
</dbReference>
<evidence type="ECO:0000313" key="6">
    <source>
        <dbReference type="EMBL" id="GAA1933802.1"/>
    </source>
</evidence>
<dbReference type="SUPFAM" id="SSF50952">
    <property type="entry name" value="Soluble quinoprotein glucose dehydrogenase"/>
    <property type="match status" value="1"/>
</dbReference>
<sequence length="525" mass="56211">MSPRHRWTAPLLLGLSLSLVLPLSASASPPSGQATTSLTAAEDSSGDNADTAPVPLEDITVSTEQIAFGLRRPTSIATPEDGTNRLFITEKLGTVRVYRPDTGLATEPLLDISDVVDASGNERGLLGIATAADFAETQELYLAYTALPDGAVTLARYRLDSGELQDLLAQEHAEYNNHNGGQLAFGPDGHLYWSIGDGGGSGDPFNAGQRLDTLLGKILRLDVSADCDGLGYCVPEDNPFAGVEGAREEIWHYGLRNPWRFSFDSADGSMWIADVGQGRWEEVNHLAPGEGGHNLGWSCYEGLEVFDPDQCLDEEEYTDPVFTYPLTGGNCAVIGGHVYRQEEFAHLMEGTYVLADYCSYRTWAIREDGDGGYLTAQIGEMPTQVTAFGITSDGDWYVVNDLPGGLHRVSFEGPEQEEPGTCHVDYRPQIWGTGMTADITLTNTGPDPVSGWSLAFSLPSGHTLVSGWNAVFTLTDGLATAANVSHNETIAPGESVTIGFLTSHSGDTTPPTRFSLNGDTCTTGS</sequence>
<proteinExistence type="predicted"/>
<evidence type="ECO:0000313" key="7">
    <source>
        <dbReference type="Proteomes" id="UP001501303"/>
    </source>
</evidence>
<feature type="signal peptide" evidence="4">
    <location>
        <begin position="1"/>
        <end position="27"/>
    </location>
</feature>
<dbReference type="PANTHER" id="PTHR19328:SF75">
    <property type="entry name" value="ALDOSE SUGAR DEHYDROGENASE YLII"/>
    <property type="match status" value="1"/>
</dbReference>
<evidence type="ECO:0000256" key="2">
    <source>
        <dbReference type="ARBA" id="ARBA00023326"/>
    </source>
</evidence>
<dbReference type="InterPro" id="IPR008965">
    <property type="entry name" value="CBM2/CBM3_carb-bd_dom_sf"/>
</dbReference>
<gene>
    <name evidence="6" type="ORF">GCM10009716_46260</name>
</gene>
<dbReference type="EMBL" id="BAAAMJ010000073">
    <property type="protein sequence ID" value="GAA1933802.1"/>
    <property type="molecule type" value="Genomic_DNA"/>
</dbReference>